<keyword evidence="4" id="KW-0109">Calcium transport</keyword>
<keyword evidence="3" id="KW-0050">Antiport</keyword>
<evidence type="ECO:0000256" key="8">
    <source>
        <dbReference type="SAM" id="Phobius"/>
    </source>
</evidence>
<feature type="transmembrane region" description="Helical" evidence="8">
    <location>
        <begin position="408"/>
        <end position="429"/>
    </location>
</feature>
<dbReference type="PANTHER" id="PTHR12266">
    <property type="entry name" value="NA+/CA2+ K+ INDEPENDENT EXCHANGER"/>
    <property type="match status" value="1"/>
</dbReference>
<dbReference type="AlphaFoldDB" id="A0A6P4FQ41"/>
<sequence>MLNEDTCGAIHNLPETQRCRFVETNQDCLSNMNLINYLSWHYCKVDVRSSFNAFWSGLGMTLILIYVFWMMQLAVHHYFCPTLKVITDAFRLNESTAGVTVLAIANGSPDLFTAIASRLQSSKYAFLSCMSQTMFLHIFVAGMVILTKPFNYEPNYYMRDFGFLFLNTAYMDYIHKRPQGINWVSALPSPFIFVGYVVVAVIDQHLLMARIRKLERKRITLNEALQLEELKPQTQLPLKRQEIDWTSKHQGKRNRRIFRQFWNTVAEFDTDRFRRGTLMVKVYLVVKQPIDMVLRILIPVVDMEKPLYGWSKLLFNLQLILVPTYIAYIIVRGYNIAGIAAYLLILMTMVPVSILIFFVTRTDTPPKFFRFTSGMGFLATIFLIFCLTTEVNAMFFTLATILKVSQEFSLATAVCWALSSNDLVANLSLARQGWPRMAFTATFSAPVFGSFVFLALPLVVQSFVNAPKNISVSEGGFGETVCIFVEVGMCFSMLSALTTNFNMRRACGFLLVFYYIFFLGVLILLEKGVIHAYGV</sequence>
<evidence type="ECO:0000256" key="4">
    <source>
        <dbReference type="ARBA" id="ARBA00022568"/>
    </source>
</evidence>
<feature type="domain" description="Sodium/calcium exchanger membrane region" evidence="9">
    <location>
        <begin position="62"/>
        <end position="200"/>
    </location>
</feature>
<feature type="transmembrane region" description="Helical" evidence="8">
    <location>
        <begin position="124"/>
        <end position="146"/>
    </location>
</feature>
<feature type="domain" description="Sodium/calcium exchanger membrane region" evidence="9">
    <location>
        <begin position="375"/>
        <end position="523"/>
    </location>
</feature>
<feature type="transmembrane region" description="Helical" evidence="8">
    <location>
        <begin position="54"/>
        <end position="75"/>
    </location>
</feature>
<dbReference type="Proteomes" id="UP001652680">
    <property type="component" value="Unassembled WGS sequence"/>
</dbReference>
<evidence type="ECO:0000256" key="7">
    <source>
        <dbReference type="ARBA" id="ARBA00023136"/>
    </source>
</evidence>
<keyword evidence="4" id="KW-0106">Calcium</keyword>
<evidence type="ECO:0000259" key="9">
    <source>
        <dbReference type="Pfam" id="PF01699"/>
    </source>
</evidence>
<evidence type="ECO:0000256" key="2">
    <source>
        <dbReference type="ARBA" id="ARBA00022448"/>
    </source>
</evidence>
<reference evidence="11" key="1">
    <citation type="journal article" date="2021" name="Elife">
        <title>Highly contiguous assemblies of 101 drosophilid genomes.</title>
        <authorList>
            <person name="Kim B.Y."/>
            <person name="Wang J.R."/>
            <person name="Miller D.E."/>
            <person name="Barmina O."/>
            <person name="Delaney E."/>
            <person name="Thompson A."/>
            <person name="Comeault A.A."/>
            <person name="Peede D."/>
            <person name="D'Agostino E.R."/>
            <person name="Pelaez J."/>
            <person name="Aguilar J.M."/>
            <person name="Haji D."/>
            <person name="Matsunaga T."/>
            <person name="Armstrong E.E."/>
            <person name="Zych M."/>
            <person name="Ogawa Y."/>
            <person name="Stamenkovic-Radak M."/>
            <person name="Jelic M."/>
            <person name="Veselinovic M.S."/>
            <person name="Tanaskovic M."/>
            <person name="Eric P."/>
            <person name="Gao J.J."/>
            <person name="Katoh T.K."/>
            <person name="Toda M.J."/>
            <person name="Watabe H."/>
            <person name="Watada M."/>
            <person name="Davis J.S."/>
            <person name="Moyle L.C."/>
            <person name="Manoli G."/>
            <person name="Bertolini E."/>
            <person name="Kostal V."/>
            <person name="Hawley R.S."/>
            <person name="Takahashi A."/>
            <person name="Jones C.D."/>
            <person name="Price D.K."/>
            <person name="Whiteman N."/>
            <person name="Kopp A."/>
            <person name="Matute D.R."/>
            <person name="Petrov D.A."/>
        </authorList>
    </citation>
    <scope>NUCLEOTIDE SEQUENCE [LARGE SCALE GENOMIC DNA]</scope>
</reference>
<dbReference type="OMA" id="VKQPIDM"/>
<protein>
    <submittedName>
        <fullName evidence="12">Sodium/potassium/calcium exchanger 6, mitochondrial</fullName>
    </submittedName>
</protein>
<keyword evidence="4" id="KW-0406">Ion transport</keyword>
<organism evidence="12">
    <name type="scientific">Drosophila rhopaloa</name>
    <name type="common">Fruit fly</name>
    <dbReference type="NCBI Taxonomy" id="1041015"/>
    <lineage>
        <taxon>Eukaryota</taxon>
        <taxon>Metazoa</taxon>
        <taxon>Ecdysozoa</taxon>
        <taxon>Arthropoda</taxon>
        <taxon>Hexapoda</taxon>
        <taxon>Insecta</taxon>
        <taxon>Pterygota</taxon>
        <taxon>Neoptera</taxon>
        <taxon>Endopterygota</taxon>
        <taxon>Diptera</taxon>
        <taxon>Brachycera</taxon>
        <taxon>Muscomorpha</taxon>
        <taxon>Ephydroidea</taxon>
        <taxon>Drosophilidae</taxon>
        <taxon>Drosophila</taxon>
        <taxon>Sophophora</taxon>
    </lineage>
</organism>
<reference evidence="12" key="2">
    <citation type="submission" date="2025-04" db="UniProtKB">
        <authorList>
            <consortium name="RefSeq"/>
        </authorList>
    </citation>
    <scope>IDENTIFICATION</scope>
</reference>
<dbReference type="Gene3D" id="1.20.1420.30">
    <property type="entry name" value="NCX, central ion-binding region"/>
    <property type="match status" value="2"/>
</dbReference>
<dbReference type="InterPro" id="IPR004837">
    <property type="entry name" value="NaCa_Exmemb"/>
</dbReference>
<evidence type="ECO:0000313" key="11">
    <source>
        <dbReference type="Proteomes" id="UP001652680"/>
    </source>
</evidence>
<feature type="transmembrane region" description="Helical" evidence="8">
    <location>
        <begin position="441"/>
        <end position="464"/>
    </location>
</feature>
<feature type="transmembrane region" description="Helical" evidence="8">
    <location>
        <begin position="476"/>
        <end position="494"/>
    </location>
</feature>
<gene>
    <name evidence="12" type="primary">LOC108053646</name>
    <name evidence="10" type="synonym">108053646</name>
</gene>
<dbReference type="OrthoDB" id="407410at2759"/>
<evidence type="ECO:0000256" key="5">
    <source>
        <dbReference type="ARBA" id="ARBA00022692"/>
    </source>
</evidence>
<reference evidence="10" key="3">
    <citation type="submission" date="2025-05" db="UniProtKB">
        <authorList>
            <consortium name="EnsemblMetazoa"/>
        </authorList>
    </citation>
    <scope>IDENTIFICATION</scope>
</reference>
<feature type="transmembrane region" description="Helical" evidence="8">
    <location>
        <begin position="506"/>
        <end position="525"/>
    </location>
</feature>
<evidence type="ECO:0000256" key="6">
    <source>
        <dbReference type="ARBA" id="ARBA00022989"/>
    </source>
</evidence>
<evidence type="ECO:0000256" key="1">
    <source>
        <dbReference type="ARBA" id="ARBA00004141"/>
    </source>
</evidence>
<dbReference type="GO" id="GO:0016020">
    <property type="term" value="C:membrane"/>
    <property type="evidence" value="ECO:0007669"/>
    <property type="project" value="UniProtKB-SubCell"/>
</dbReference>
<dbReference type="PANTHER" id="PTHR12266:SF0">
    <property type="entry name" value="MITOCHONDRIAL SODIUM_CALCIUM EXCHANGER PROTEIN"/>
    <property type="match status" value="1"/>
</dbReference>
<dbReference type="GeneID" id="108053646"/>
<feature type="transmembrane region" description="Helical" evidence="8">
    <location>
        <begin position="337"/>
        <end position="359"/>
    </location>
</feature>
<dbReference type="GO" id="GO:0006874">
    <property type="term" value="P:intracellular calcium ion homeostasis"/>
    <property type="evidence" value="ECO:0007669"/>
    <property type="project" value="TreeGrafter"/>
</dbReference>
<dbReference type="InterPro" id="IPR044880">
    <property type="entry name" value="NCX_ion-bd_dom_sf"/>
</dbReference>
<evidence type="ECO:0000313" key="12">
    <source>
        <dbReference type="RefSeq" id="XP_016991847.1"/>
    </source>
</evidence>
<keyword evidence="5 8" id="KW-0812">Transmembrane</keyword>
<dbReference type="EnsemblMetazoa" id="XM_017136358.2">
    <property type="protein sequence ID" value="XP_016991847.1"/>
    <property type="gene ID" value="LOC108053646"/>
</dbReference>
<keyword evidence="7 8" id="KW-0472">Membrane</keyword>
<dbReference type="InterPro" id="IPR051359">
    <property type="entry name" value="CaCA_antiporter"/>
</dbReference>
<feature type="transmembrane region" description="Helical" evidence="8">
    <location>
        <begin position="313"/>
        <end position="331"/>
    </location>
</feature>
<dbReference type="RefSeq" id="XP_016991847.1">
    <property type="nucleotide sequence ID" value="XM_017136358.1"/>
</dbReference>
<dbReference type="Pfam" id="PF01699">
    <property type="entry name" value="Na_Ca_ex"/>
    <property type="match status" value="2"/>
</dbReference>
<accession>A0A6P4FQ41</accession>
<evidence type="ECO:0000256" key="3">
    <source>
        <dbReference type="ARBA" id="ARBA00022449"/>
    </source>
</evidence>
<proteinExistence type="predicted"/>
<feature type="transmembrane region" description="Helical" evidence="8">
    <location>
        <begin position="191"/>
        <end position="209"/>
    </location>
</feature>
<feature type="transmembrane region" description="Helical" evidence="8">
    <location>
        <begin position="371"/>
        <end position="402"/>
    </location>
</feature>
<keyword evidence="6 8" id="KW-1133">Transmembrane helix</keyword>
<evidence type="ECO:0000313" key="10">
    <source>
        <dbReference type="EnsemblMetazoa" id="XP_016991847.1"/>
    </source>
</evidence>
<name>A0A6P4FQ41_DRORH</name>
<comment type="subcellular location">
    <subcellularLocation>
        <location evidence="1">Membrane</location>
        <topology evidence="1">Multi-pass membrane protein</topology>
    </subcellularLocation>
</comment>
<dbReference type="GO" id="GO:0005432">
    <property type="term" value="F:calcium:sodium antiporter activity"/>
    <property type="evidence" value="ECO:0007669"/>
    <property type="project" value="TreeGrafter"/>
</dbReference>
<keyword evidence="2" id="KW-0813">Transport</keyword>
<keyword evidence="11" id="KW-1185">Reference proteome</keyword>